<keyword evidence="5" id="KW-1185">Reference proteome</keyword>
<keyword evidence="2" id="KW-0809">Transit peptide</keyword>
<dbReference type="InterPro" id="IPR011990">
    <property type="entry name" value="TPR-like_helical_dom_sf"/>
</dbReference>
<sequence length="82" mass="9126">MATHFASGDDPFLAFAPVSFYAKNRLPAEAWRMFEEIPRRDAAVYNALLSAYTKGGHIDAADKLSDQMTERNMVPWTAMVSG</sequence>
<evidence type="ECO:0000256" key="3">
    <source>
        <dbReference type="PROSITE-ProRule" id="PRU00708"/>
    </source>
</evidence>
<comment type="caution">
    <text evidence="4">The sequence shown here is derived from an EMBL/GenBank/DDBJ whole genome shotgun (WGS) entry which is preliminary data.</text>
</comment>
<evidence type="ECO:0000256" key="1">
    <source>
        <dbReference type="ARBA" id="ARBA00022737"/>
    </source>
</evidence>
<keyword evidence="1" id="KW-0677">Repeat</keyword>
<dbReference type="AlphaFoldDB" id="A0AAV5F510"/>
<dbReference type="Pfam" id="PF01535">
    <property type="entry name" value="PPR"/>
    <property type="match status" value="2"/>
</dbReference>
<dbReference type="InterPro" id="IPR002885">
    <property type="entry name" value="PPR_rpt"/>
</dbReference>
<organism evidence="4 5">
    <name type="scientific">Eleusine coracana subsp. coracana</name>
    <dbReference type="NCBI Taxonomy" id="191504"/>
    <lineage>
        <taxon>Eukaryota</taxon>
        <taxon>Viridiplantae</taxon>
        <taxon>Streptophyta</taxon>
        <taxon>Embryophyta</taxon>
        <taxon>Tracheophyta</taxon>
        <taxon>Spermatophyta</taxon>
        <taxon>Magnoliopsida</taxon>
        <taxon>Liliopsida</taxon>
        <taxon>Poales</taxon>
        <taxon>Poaceae</taxon>
        <taxon>PACMAD clade</taxon>
        <taxon>Chloridoideae</taxon>
        <taxon>Cynodonteae</taxon>
        <taxon>Eleusininae</taxon>
        <taxon>Eleusine</taxon>
    </lineage>
</organism>
<dbReference type="Proteomes" id="UP001054889">
    <property type="component" value="Unassembled WGS sequence"/>
</dbReference>
<evidence type="ECO:0000313" key="5">
    <source>
        <dbReference type="Proteomes" id="UP001054889"/>
    </source>
</evidence>
<dbReference type="PANTHER" id="PTHR47926:SF540">
    <property type="entry name" value="PENTATRICOPEPTIDE REPEAT-CONTAINING PROTEIN"/>
    <property type="match status" value="1"/>
</dbReference>
<accession>A0AAV5F510</accession>
<dbReference type="PANTHER" id="PTHR47926">
    <property type="entry name" value="PENTATRICOPEPTIDE REPEAT-CONTAINING PROTEIN"/>
    <property type="match status" value="1"/>
</dbReference>
<gene>
    <name evidence="4" type="primary">gb18202</name>
    <name evidence="4" type="ORF">PR202_gb18202</name>
</gene>
<reference evidence="4" key="2">
    <citation type="submission" date="2021-12" db="EMBL/GenBank/DDBJ databases">
        <title>Resequencing data analysis of finger millet.</title>
        <authorList>
            <person name="Hatakeyama M."/>
            <person name="Aluri S."/>
            <person name="Balachadran M.T."/>
            <person name="Sivarajan S.R."/>
            <person name="Poveda L."/>
            <person name="Shimizu-Inatsugi R."/>
            <person name="Schlapbach R."/>
            <person name="Sreeman S.M."/>
            <person name="Shimizu K.K."/>
        </authorList>
    </citation>
    <scope>NUCLEOTIDE SEQUENCE</scope>
</reference>
<dbReference type="GO" id="GO:0003723">
    <property type="term" value="F:RNA binding"/>
    <property type="evidence" value="ECO:0007669"/>
    <property type="project" value="InterPro"/>
</dbReference>
<name>A0AAV5F510_ELECO</name>
<dbReference type="GO" id="GO:0009451">
    <property type="term" value="P:RNA modification"/>
    <property type="evidence" value="ECO:0007669"/>
    <property type="project" value="InterPro"/>
</dbReference>
<evidence type="ECO:0008006" key="6">
    <source>
        <dbReference type="Google" id="ProtNLM"/>
    </source>
</evidence>
<dbReference type="NCBIfam" id="TIGR00756">
    <property type="entry name" value="PPR"/>
    <property type="match status" value="1"/>
</dbReference>
<evidence type="ECO:0000313" key="4">
    <source>
        <dbReference type="EMBL" id="GJN29936.1"/>
    </source>
</evidence>
<feature type="repeat" description="PPR" evidence="3">
    <location>
        <begin position="41"/>
        <end position="75"/>
    </location>
</feature>
<dbReference type="Gene3D" id="1.25.40.10">
    <property type="entry name" value="Tetratricopeptide repeat domain"/>
    <property type="match status" value="1"/>
</dbReference>
<dbReference type="InterPro" id="IPR046960">
    <property type="entry name" value="PPR_At4g14850-like_plant"/>
</dbReference>
<evidence type="ECO:0000256" key="2">
    <source>
        <dbReference type="ARBA" id="ARBA00022946"/>
    </source>
</evidence>
<dbReference type="PROSITE" id="PS51375">
    <property type="entry name" value="PPR"/>
    <property type="match status" value="1"/>
</dbReference>
<dbReference type="EMBL" id="BQKI01000081">
    <property type="protein sequence ID" value="GJN29936.1"/>
    <property type="molecule type" value="Genomic_DNA"/>
</dbReference>
<proteinExistence type="predicted"/>
<protein>
    <recommendedName>
        <fullName evidence="6">Pentatricopeptide repeat-containing protein</fullName>
    </recommendedName>
</protein>
<reference evidence="4" key="1">
    <citation type="journal article" date="2018" name="DNA Res.">
        <title>Multiple hybrid de novo genome assembly of finger millet, an orphan allotetraploid crop.</title>
        <authorList>
            <person name="Hatakeyama M."/>
            <person name="Aluri S."/>
            <person name="Balachadran M.T."/>
            <person name="Sivarajan S.R."/>
            <person name="Patrignani A."/>
            <person name="Gruter S."/>
            <person name="Poveda L."/>
            <person name="Shimizu-Inatsugi R."/>
            <person name="Baeten J."/>
            <person name="Francoijs K.J."/>
            <person name="Nataraja K.N."/>
            <person name="Reddy Y.A.N."/>
            <person name="Phadnis S."/>
            <person name="Ravikumar R.L."/>
            <person name="Schlapbach R."/>
            <person name="Sreeman S.M."/>
            <person name="Shimizu K.K."/>
        </authorList>
    </citation>
    <scope>NUCLEOTIDE SEQUENCE</scope>
</reference>